<dbReference type="AlphaFoldDB" id="A0A510KQG3"/>
<protein>
    <submittedName>
        <fullName evidence="1">Uncharacterized protein</fullName>
    </submittedName>
</protein>
<accession>A0A510KQG3</accession>
<dbReference type="Proteomes" id="UP000321944">
    <property type="component" value="Chromosome"/>
</dbReference>
<sequence length="81" mass="9121">MSGMWSWYFNNKTSSIGLWNNFLLNSAKILATLVVRHVLVGYELHENFSKHIGKLVCRHGAKPCNKETELLGTLKASITTT</sequence>
<organism evidence="1 2">
    <name type="scientific">Leptotrichia wadei</name>
    <dbReference type="NCBI Taxonomy" id="157687"/>
    <lineage>
        <taxon>Bacteria</taxon>
        <taxon>Fusobacteriati</taxon>
        <taxon>Fusobacteriota</taxon>
        <taxon>Fusobacteriia</taxon>
        <taxon>Fusobacteriales</taxon>
        <taxon>Leptotrichiaceae</taxon>
        <taxon>Leptotrichia</taxon>
    </lineage>
</organism>
<evidence type="ECO:0000313" key="2">
    <source>
        <dbReference type="Proteomes" id="UP000321944"/>
    </source>
</evidence>
<reference evidence="1 2" key="1">
    <citation type="submission" date="2019-07" db="EMBL/GenBank/DDBJ databases">
        <title>Complete Genome Sequence of Leptotrichia wadei Strain JMUB3936.</title>
        <authorList>
            <person name="Watanabe S."/>
            <person name="Cui L."/>
        </authorList>
    </citation>
    <scope>NUCLEOTIDE SEQUENCE [LARGE SCALE GENOMIC DNA]</scope>
    <source>
        <strain evidence="1 2">JMUB3936</strain>
    </source>
</reference>
<dbReference type="EMBL" id="AP019841">
    <property type="protein sequence ID" value="BBM53970.1"/>
    <property type="molecule type" value="Genomic_DNA"/>
</dbReference>
<proteinExistence type="predicted"/>
<evidence type="ECO:0000313" key="1">
    <source>
        <dbReference type="EMBL" id="BBM53970.1"/>
    </source>
</evidence>
<gene>
    <name evidence="1" type="ORF">JMUB3936_0243</name>
</gene>
<name>A0A510KQG3_9FUSO</name>